<organism evidence="1 2">
    <name type="scientific">Arthrobacter hankyongi</name>
    <dbReference type="NCBI Taxonomy" id="2904801"/>
    <lineage>
        <taxon>Bacteria</taxon>
        <taxon>Bacillati</taxon>
        <taxon>Actinomycetota</taxon>
        <taxon>Actinomycetes</taxon>
        <taxon>Micrococcales</taxon>
        <taxon>Micrococcaceae</taxon>
        <taxon>Arthrobacter</taxon>
    </lineage>
</organism>
<reference evidence="1" key="1">
    <citation type="submission" date="2022-01" db="EMBL/GenBank/DDBJ databases">
        <authorList>
            <person name="Jo J.-H."/>
            <person name="Im W.-T."/>
        </authorList>
    </citation>
    <scope>NUCLEOTIDE SEQUENCE</scope>
    <source>
        <strain evidence="1">I2-34</strain>
    </source>
</reference>
<keyword evidence="2" id="KW-1185">Reference proteome</keyword>
<dbReference type="Proteomes" id="UP001165368">
    <property type="component" value="Unassembled WGS sequence"/>
</dbReference>
<dbReference type="RefSeq" id="WP_237820789.1">
    <property type="nucleotide sequence ID" value="NZ_JAKLTQ010000007.1"/>
</dbReference>
<accession>A0ABS9L7H8</accession>
<comment type="caution">
    <text evidence="1">The sequence shown here is derived from an EMBL/GenBank/DDBJ whole genome shotgun (WGS) entry which is preliminary data.</text>
</comment>
<protein>
    <submittedName>
        <fullName evidence="1">Uncharacterized protein</fullName>
    </submittedName>
</protein>
<evidence type="ECO:0000313" key="1">
    <source>
        <dbReference type="EMBL" id="MCG2622458.1"/>
    </source>
</evidence>
<name>A0ABS9L7H8_9MICC</name>
<dbReference type="EMBL" id="JAKLTQ010000007">
    <property type="protein sequence ID" value="MCG2622458.1"/>
    <property type="molecule type" value="Genomic_DNA"/>
</dbReference>
<sequence>MDIETATASGIYRGLLDMQDRLLELAAEDRLSLEPNALPAHGTVRGAVDEVNAHLEQARQILAWLETRDGEDAGQA</sequence>
<evidence type="ECO:0000313" key="2">
    <source>
        <dbReference type="Proteomes" id="UP001165368"/>
    </source>
</evidence>
<gene>
    <name evidence="1" type="ORF">LVY72_11090</name>
</gene>
<proteinExistence type="predicted"/>